<dbReference type="Proteomes" id="UP000559860">
    <property type="component" value="Unassembled WGS sequence"/>
</dbReference>
<reference evidence="1 2" key="1">
    <citation type="submission" date="2020-04" db="EMBL/GenBank/DDBJ databases">
        <title>Description of novel Gluconacetobacter.</title>
        <authorList>
            <person name="Sombolestani A."/>
        </authorList>
    </citation>
    <scope>NUCLEOTIDE SEQUENCE [LARGE SCALE GENOMIC DNA]</scope>
    <source>
        <strain evidence="1 2">LMG 27801</strain>
    </source>
</reference>
<gene>
    <name evidence="1" type="ORF">HLH36_16780</name>
</gene>
<protein>
    <submittedName>
        <fullName evidence="1">Uncharacterized protein</fullName>
    </submittedName>
</protein>
<comment type="caution">
    <text evidence="1">The sequence shown here is derived from an EMBL/GenBank/DDBJ whole genome shotgun (WGS) entry which is preliminary data.</text>
</comment>
<evidence type="ECO:0000313" key="2">
    <source>
        <dbReference type="Proteomes" id="UP000559860"/>
    </source>
</evidence>
<dbReference type="RefSeq" id="WP_182987447.1">
    <property type="nucleotide sequence ID" value="NZ_JABEQD010000015.1"/>
</dbReference>
<keyword evidence="2" id="KW-1185">Reference proteome</keyword>
<accession>A0A7W4P0S4</accession>
<proteinExistence type="predicted"/>
<evidence type="ECO:0000313" key="1">
    <source>
        <dbReference type="EMBL" id="MBB2169980.1"/>
    </source>
</evidence>
<name>A0A7W4P0S4_9PROT</name>
<dbReference type="AlphaFoldDB" id="A0A7W4P0S4"/>
<dbReference type="EMBL" id="JABEQD010000015">
    <property type="protein sequence ID" value="MBB2169980.1"/>
    <property type="molecule type" value="Genomic_DNA"/>
</dbReference>
<organism evidence="1 2">
    <name type="scientific">Gluconacetobacter aggeris</name>
    <dbReference type="NCBI Taxonomy" id="1286186"/>
    <lineage>
        <taxon>Bacteria</taxon>
        <taxon>Pseudomonadati</taxon>
        <taxon>Pseudomonadota</taxon>
        <taxon>Alphaproteobacteria</taxon>
        <taxon>Acetobacterales</taxon>
        <taxon>Acetobacteraceae</taxon>
        <taxon>Gluconacetobacter</taxon>
    </lineage>
</organism>
<sequence length="185" mass="19855">MGKNETAARNLLDAAYRTINADSGHAMDAEALFASLFFELGPEALTPQALDRLGRLYLEYCANFGVSPVMSDAKPDVGTGGDLPATPLSPVGVMMPLEVPDTTRHLGASDAQGRASVSALWSRIRDLVADAVRDATMQADGAAEAHAHYRERFTRFEAGVTWGKAFIGRFREPCRSAVQARSVGK</sequence>